<dbReference type="Proteomes" id="UP000307956">
    <property type="component" value="Unassembled WGS sequence"/>
</dbReference>
<feature type="region of interest" description="Disordered" evidence="1">
    <location>
        <begin position="1"/>
        <end position="63"/>
    </location>
</feature>
<gene>
    <name evidence="2" type="ORF">E6O51_02155</name>
</gene>
<dbReference type="AlphaFoldDB" id="A0A4S4AVU9"/>
<dbReference type="SUPFAM" id="SSF160214">
    <property type="entry name" value="FlaG-like"/>
    <property type="match status" value="1"/>
</dbReference>
<accession>A0A4S4AVU9</accession>
<dbReference type="OrthoDB" id="8565152at2"/>
<evidence type="ECO:0000256" key="1">
    <source>
        <dbReference type="SAM" id="MobiDB-lite"/>
    </source>
</evidence>
<keyword evidence="3" id="KW-1185">Reference proteome</keyword>
<comment type="caution">
    <text evidence="2">The sequence shown here is derived from an EMBL/GenBank/DDBJ whole genome shotgun (WGS) entry which is preliminary data.</text>
</comment>
<dbReference type="InterPro" id="IPR035924">
    <property type="entry name" value="FlaG-like_sf"/>
</dbReference>
<dbReference type="PANTHER" id="PTHR37166:SF1">
    <property type="entry name" value="PROTEIN FLAG"/>
    <property type="match status" value="1"/>
</dbReference>
<keyword evidence="2" id="KW-0969">Cilium</keyword>
<dbReference type="EMBL" id="SSOD01000002">
    <property type="protein sequence ID" value="THF64150.1"/>
    <property type="molecule type" value="Genomic_DNA"/>
</dbReference>
<keyword evidence="2" id="KW-0966">Cell projection</keyword>
<dbReference type="Pfam" id="PF03646">
    <property type="entry name" value="FlaG"/>
    <property type="match status" value="1"/>
</dbReference>
<reference evidence="2 3" key="1">
    <citation type="submission" date="2019-04" db="EMBL/GenBank/DDBJ databases">
        <title>Azoarcus rhizosphaerae sp. nov. isolated from rhizosphere of Ficus religiosa.</title>
        <authorList>
            <person name="Lin S.-Y."/>
            <person name="Hameed A."/>
            <person name="Hsu Y.-H."/>
            <person name="Young C.-C."/>
        </authorList>
    </citation>
    <scope>NUCLEOTIDE SEQUENCE [LARGE SCALE GENOMIC DNA]</scope>
    <source>
        <strain evidence="2 3">CC-YHH848</strain>
    </source>
</reference>
<dbReference type="RefSeq" id="WP_136383341.1">
    <property type="nucleotide sequence ID" value="NZ_SSOD01000002.1"/>
</dbReference>
<evidence type="ECO:0000313" key="3">
    <source>
        <dbReference type="Proteomes" id="UP000307956"/>
    </source>
</evidence>
<organism evidence="2 3">
    <name type="scientific">Pseudothauera rhizosphaerae</name>
    <dbReference type="NCBI Taxonomy" id="2565932"/>
    <lineage>
        <taxon>Bacteria</taxon>
        <taxon>Pseudomonadati</taxon>
        <taxon>Pseudomonadota</taxon>
        <taxon>Betaproteobacteria</taxon>
        <taxon>Rhodocyclales</taxon>
        <taxon>Zoogloeaceae</taxon>
        <taxon>Pseudothauera</taxon>
    </lineage>
</organism>
<sequence>MSTPALGGLPPPTELRQFSPATAPLPPGATSASQEIEDFSKGGQTGTAAGQSTENTPTPATEVEQALDEVRQAIRPVARNLLFSIDEDTGKTVIKVIDTTTDEVIRQIPSEEIIAIAKALDKLQGLLLRQEA</sequence>
<dbReference type="InterPro" id="IPR005186">
    <property type="entry name" value="FlaG"/>
</dbReference>
<dbReference type="Gene3D" id="3.30.160.170">
    <property type="entry name" value="FlaG-like"/>
    <property type="match status" value="1"/>
</dbReference>
<evidence type="ECO:0000313" key="2">
    <source>
        <dbReference type="EMBL" id="THF64150.1"/>
    </source>
</evidence>
<name>A0A4S4AVU9_9RHOO</name>
<keyword evidence="2" id="KW-0282">Flagellum</keyword>
<proteinExistence type="predicted"/>
<dbReference type="PANTHER" id="PTHR37166">
    <property type="entry name" value="PROTEIN FLAG"/>
    <property type="match status" value="1"/>
</dbReference>
<protein>
    <submittedName>
        <fullName evidence="2">Flagellar protein FlaG</fullName>
    </submittedName>
</protein>